<dbReference type="GO" id="GO:0033214">
    <property type="term" value="P:siderophore-iron import into cell"/>
    <property type="evidence" value="ECO:0007669"/>
    <property type="project" value="TreeGrafter"/>
</dbReference>
<dbReference type="SUPFAM" id="SSF81345">
    <property type="entry name" value="ABC transporter involved in vitamin B12 uptake, BtuC"/>
    <property type="match status" value="1"/>
</dbReference>
<feature type="transmembrane region" description="Helical" evidence="8">
    <location>
        <begin position="297"/>
        <end position="317"/>
    </location>
</feature>
<evidence type="ECO:0000313" key="10">
    <source>
        <dbReference type="Proteomes" id="UP000272503"/>
    </source>
</evidence>
<dbReference type="GO" id="GO:0022857">
    <property type="term" value="F:transmembrane transporter activity"/>
    <property type="evidence" value="ECO:0007669"/>
    <property type="project" value="InterPro"/>
</dbReference>
<proteinExistence type="inferred from homology"/>
<feature type="transmembrane region" description="Helical" evidence="8">
    <location>
        <begin position="169"/>
        <end position="188"/>
    </location>
</feature>
<dbReference type="Pfam" id="PF01032">
    <property type="entry name" value="FecCD"/>
    <property type="match status" value="1"/>
</dbReference>
<keyword evidence="5 8" id="KW-0812">Transmembrane</keyword>
<evidence type="ECO:0000256" key="1">
    <source>
        <dbReference type="ARBA" id="ARBA00004651"/>
    </source>
</evidence>
<dbReference type="GO" id="GO:0005886">
    <property type="term" value="C:plasma membrane"/>
    <property type="evidence" value="ECO:0007669"/>
    <property type="project" value="UniProtKB-SubCell"/>
</dbReference>
<comment type="subcellular location">
    <subcellularLocation>
        <location evidence="1">Cell membrane</location>
        <topology evidence="1">Multi-pass membrane protein</topology>
    </subcellularLocation>
</comment>
<dbReference type="RefSeq" id="WP_121649260.1">
    <property type="nucleotide sequence ID" value="NZ_RCUX01000010.1"/>
</dbReference>
<dbReference type="Gene3D" id="1.10.3470.10">
    <property type="entry name" value="ABC transporter involved in vitamin B12 uptake, BtuC"/>
    <property type="match status" value="1"/>
</dbReference>
<dbReference type="InterPro" id="IPR037294">
    <property type="entry name" value="ABC_BtuC-like"/>
</dbReference>
<feature type="transmembrane region" description="Helical" evidence="8">
    <location>
        <begin position="29"/>
        <end position="48"/>
    </location>
</feature>
<dbReference type="AlphaFoldDB" id="A0A3L7A4L2"/>
<evidence type="ECO:0000256" key="7">
    <source>
        <dbReference type="ARBA" id="ARBA00023136"/>
    </source>
</evidence>
<evidence type="ECO:0000256" key="8">
    <source>
        <dbReference type="SAM" id="Phobius"/>
    </source>
</evidence>
<keyword evidence="4" id="KW-1003">Cell membrane</keyword>
<evidence type="ECO:0000313" key="9">
    <source>
        <dbReference type="EMBL" id="RLP74511.1"/>
    </source>
</evidence>
<evidence type="ECO:0000256" key="4">
    <source>
        <dbReference type="ARBA" id="ARBA00022475"/>
    </source>
</evidence>
<feature type="transmembrane region" description="Helical" evidence="8">
    <location>
        <begin position="258"/>
        <end position="285"/>
    </location>
</feature>
<dbReference type="InterPro" id="IPR000522">
    <property type="entry name" value="ABC_transptr_permease_BtuC"/>
</dbReference>
<comment type="caution">
    <text evidence="9">The sequence shown here is derived from an EMBL/GenBank/DDBJ whole genome shotgun (WGS) entry which is preliminary data.</text>
</comment>
<reference evidence="9 10" key="1">
    <citation type="submission" date="2018-10" db="EMBL/GenBank/DDBJ databases">
        <authorList>
            <person name="Li J."/>
        </authorList>
    </citation>
    <scope>NUCLEOTIDE SEQUENCE [LARGE SCALE GENOMIC DNA]</scope>
    <source>
        <strain evidence="9 10">IF 016277</strain>
    </source>
</reference>
<accession>A0A3L7A4L2</accession>
<evidence type="ECO:0000256" key="3">
    <source>
        <dbReference type="ARBA" id="ARBA00022448"/>
    </source>
</evidence>
<evidence type="ECO:0000256" key="6">
    <source>
        <dbReference type="ARBA" id="ARBA00022989"/>
    </source>
</evidence>
<protein>
    <submittedName>
        <fullName evidence="9">Fe(3+)-siderophore ABC transporter permease</fullName>
    </submittedName>
</protein>
<keyword evidence="6 8" id="KW-1133">Transmembrane helix</keyword>
<name>A0A3L7A4L2_9MICO</name>
<keyword evidence="7 8" id="KW-0472">Membrane</keyword>
<gene>
    <name evidence="9" type="ORF">D9V32_12530</name>
</gene>
<keyword evidence="10" id="KW-1185">Reference proteome</keyword>
<dbReference type="EMBL" id="RCUX01000010">
    <property type="protein sequence ID" value="RLP74511.1"/>
    <property type="molecule type" value="Genomic_DNA"/>
</dbReference>
<feature type="transmembrane region" description="Helical" evidence="8">
    <location>
        <begin position="84"/>
        <end position="104"/>
    </location>
</feature>
<dbReference type="Proteomes" id="UP000272503">
    <property type="component" value="Unassembled WGS sequence"/>
</dbReference>
<dbReference type="CDD" id="cd06550">
    <property type="entry name" value="TM_ABC_iron-siderophores_like"/>
    <property type="match status" value="1"/>
</dbReference>
<dbReference type="PANTHER" id="PTHR30472:SF24">
    <property type="entry name" value="FERRIC ENTEROBACTIN TRANSPORT SYSTEM PERMEASE PROTEIN FEPG"/>
    <property type="match status" value="1"/>
</dbReference>
<sequence length="350" mass="35690">MTPHDTLAPGFRALSLNRGRISVRWHPRTIICCVILIGIALAVGFASLSQGRLELSPGELLSILAGQGDPAAAAIVWEIRLPRALTGLFTGACLAISGAVFQSLSRNALGSPDLIGFTSGAATGAVAAIMLAGAGAVAVGFASIAGGLVTATAVYVLARKNGETDGQRLILVGIGVGALLQAVTVILLTRGHLDIAIGAQMWLTGTLNLRGWDNVATVAIALALLLPALILGARHLNALEFDEGLARQLGVKTERVRLLTMGAGVALVGLATAATGPIGFVALAAPHLARRLVRVSHVPLAASACLGAALLLAADLLGQVLPISAKLPVGLMTGVLGGFYLLWLLIRKTP</sequence>
<comment type="similarity">
    <text evidence="2">Belongs to the binding-protein-dependent transport system permease family. FecCD subfamily.</text>
</comment>
<feature type="transmembrane region" description="Helical" evidence="8">
    <location>
        <begin position="215"/>
        <end position="237"/>
    </location>
</feature>
<evidence type="ECO:0000256" key="5">
    <source>
        <dbReference type="ARBA" id="ARBA00022692"/>
    </source>
</evidence>
<dbReference type="OrthoDB" id="4455417at2"/>
<organism evidence="9 10">
    <name type="scientific">Mycetocola tolaasinivorans</name>
    <dbReference type="NCBI Taxonomy" id="76635"/>
    <lineage>
        <taxon>Bacteria</taxon>
        <taxon>Bacillati</taxon>
        <taxon>Actinomycetota</taxon>
        <taxon>Actinomycetes</taxon>
        <taxon>Micrococcales</taxon>
        <taxon>Microbacteriaceae</taxon>
        <taxon>Mycetocola</taxon>
    </lineage>
</organism>
<feature type="transmembrane region" description="Helical" evidence="8">
    <location>
        <begin position="124"/>
        <end position="157"/>
    </location>
</feature>
<feature type="transmembrane region" description="Helical" evidence="8">
    <location>
        <begin position="329"/>
        <end position="346"/>
    </location>
</feature>
<keyword evidence="3" id="KW-0813">Transport</keyword>
<evidence type="ECO:0000256" key="2">
    <source>
        <dbReference type="ARBA" id="ARBA00007935"/>
    </source>
</evidence>
<dbReference type="PANTHER" id="PTHR30472">
    <property type="entry name" value="FERRIC ENTEROBACTIN TRANSPORT SYSTEM PERMEASE PROTEIN"/>
    <property type="match status" value="1"/>
</dbReference>